<proteinExistence type="inferred from homology"/>
<accession>A0ABV7X949</accession>
<evidence type="ECO:0000313" key="7">
    <source>
        <dbReference type="EMBL" id="MFC3712233.1"/>
    </source>
</evidence>
<organism evidence="7 8">
    <name type="scientific">Sphingoaurantiacus capsulatus</name>
    <dbReference type="NCBI Taxonomy" id="1771310"/>
    <lineage>
        <taxon>Bacteria</taxon>
        <taxon>Pseudomonadati</taxon>
        <taxon>Pseudomonadota</taxon>
        <taxon>Alphaproteobacteria</taxon>
        <taxon>Sphingomonadales</taxon>
        <taxon>Sphingosinicellaceae</taxon>
        <taxon>Sphingoaurantiacus</taxon>
    </lineage>
</organism>
<dbReference type="PANTHER" id="PTHR30468">
    <property type="entry name" value="ALPHA-KETOGLUTARATE-DEPENDENT SULFONATE DIOXYGENASE"/>
    <property type="match status" value="1"/>
</dbReference>
<evidence type="ECO:0000256" key="2">
    <source>
        <dbReference type="ARBA" id="ARBA00022723"/>
    </source>
</evidence>
<dbReference type="InterPro" id="IPR003819">
    <property type="entry name" value="TauD/TfdA-like"/>
</dbReference>
<dbReference type="RefSeq" id="WP_380858699.1">
    <property type="nucleotide sequence ID" value="NZ_JBHRXV010000004.1"/>
</dbReference>
<protein>
    <submittedName>
        <fullName evidence="7">TauD/TfdA dioxygenase family protein</fullName>
    </submittedName>
</protein>
<evidence type="ECO:0000256" key="4">
    <source>
        <dbReference type="ARBA" id="ARBA00023002"/>
    </source>
</evidence>
<evidence type="ECO:0000256" key="1">
    <source>
        <dbReference type="ARBA" id="ARBA00005896"/>
    </source>
</evidence>
<dbReference type="Proteomes" id="UP001595615">
    <property type="component" value="Unassembled WGS sequence"/>
</dbReference>
<dbReference type="SUPFAM" id="SSF51197">
    <property type="entry name" value="Clavaminate synthase-like"/>
    <property type="match status" value="1"/>
</dbReference>
<keyword evidence="5" id="KW-0408">Iron</keyword>
<name>A0ABV7X949_9SPHN</name>
<keyword evidence="2" id="KW-0479">Metal-binding</keyword>
<dbReference type="Gene3D" id="3.60.130.10">
    <property type="entry name" value="Clavaminate synthase-like"/>
    <property type="match status" value="1"/>
</dbReference>
<reference evidence="8" key="1">
    <citation type="journal article" date="2019" name="Int. J. Syst. Evol. Microbiol.">
        <title>The Global Catalogue of Microorganisms (GCM) 10K type strain sequencing project: providing services to taxonomists for standard genome sequencing and annotation.</title>
        <authorList>
            <consortium name="The Broad Institute Genomics Platform"/>
            <consortium name="The Broad Institute Genome Sequencing Center for Infectious Disease"/>
            <person name="Wu L."/>
            <person name="Ma J."/>
        </authorList>
    </citation>
    <scope>NUCLEOTIDE SEQUENCE [LARGE SCALE GENOMIC DNA]</scope>
    <source>
        <strain evidence="8">KCTC 42644</strain>
    </source>
</reference>
<dbReference type="InterPro" id="IPR051323">
    <property type="entry name" value="AtsK-like"/>
</dbReference>
<dbReference type="GO" id="GO:0051213">
    <property type="term" value="F:dioxygenase activity"/>
    <property type="evidence" value="ECO:0007669"/>
    <property type="project" value="UniProtKB-KW"/>
</dbReference>
<dbReference type="InterPro" id="IPR042098">
    <property type="entry name" value="TauD-like_sf"/>
</dbReference>
<comment type="caution">
    <text evidence="7">The sequence shown here is derived from an EMBL/GenBank/DDBJ whole genome shotgun (WGS) entry which is preliminary data.</text>
</comment>
<evidence type="ECO:0000256" key="3">
    <source>
        <dbReference type="ARBA" id="ARBA00022964"/>
    </source>
</evidence>
<gene>
    <name evidence="7" type="ORF">ACFOMD_06610</name>
</gene>
<keyword evidence="8" id="KW-1185">Reference proteome</keyword>
<feature type="domain" description="TauD/TfdA-like" evidence="6">
    <location>
        <begin position="6"/>
        <end position="273"/>
    </location>
</feature>
<evidence type="ECO:0000313" key="8">
    <source>
        <dbReference type="Proteomes" id="UP001595615"/>
    </source>
</evidence>
<keyword evidence="3 7" id="KW-0223">Dioxygenase</keyword>
<evidence type="ECO:0000259" key="6">
    <source>
        <dbReference type="Pfam" id="PF02668"/>
    </source>
</evidence>
<sequence length="279" mass="30853">MSGLHIEPTGQVCGARVTGLDLHEPMSPDLVAELRAAWVEHAVLAFPDQQIDDDDLERFTLAFGPFGDDPFIASVPGRRHVIAVKRAADETAPLFAENWHSDWSFQAIPPAGTCLRSITVPPTGGHTLFADQRAAWDELPADLKARCEGVTALHSASRAYAPSGFYGTADKGRSMDIRPSESATAIQRHPLIRRHRESGRQAIYSTIGYIVGLEGTDEPEALLADVYAWQTQDRFVYAHAWEPDMLIMWDNRSLLHRATGGYEGHARLLHRTTIGDTEF</sequence>
<evidence type="ECO:0000256" key="5">
    <source>
        <dbReference type="ARBA" id="ARBA00023004"/>
    </source>
</evidence>
<dbReference type="PANTHER" id="PTHR30468:SF1">
    <property type="entry name" value="ALPHA-KETOGLUTARATE-DEPENDENT SULFONATE DIOXYGENASE"/>
    <property type="match status" value="1"/>
</dbReference>
<keyword evidence="4" id="KW-0560">Oxidoreductase</keyword>
<dbReference type="Pfam" id="PF02668">
    <property type="entry name" value="TauD"/>
    <property type="match status" value="1"/>
</dbReference>
<dbReference type="EMBL" id="JBHRXV010000004">
    <property type="protein sequence ID" value="MFC3712233.1"/>
    <property type="molecule type" value="Genomic_DNA"/>
</dbReference>
<comment type="similarity">
    <text evidence="1">Belongs to the TfdA dioxygenase family.</text>
</comment>